<evidence type="ECO:0000313" key="1">
    <source>
        <dbReference type="EnsemblPlants" id="AVESA.00010b.r2.4CG1316330.1.CDS.1"/>
    </source>
</evidence>
<accession>A0ACD5WVT7</accession>
<proteinExistence type="predicted"/>
<reference evidence="1" key="1">
    <citation type="submission" date="2021-05" db="EMBL/GenBank/DDBJ databases">
        <authorList>
            <person name="Scholz U."/>
            <person name="Mascher M."/>
            <person name="Fiebig A."/>
        </authorList>
    </citation>
    <scope>NUCLEOTIDE SEQUENCE [LARGE SCALE GENOMIC DNA]</scope>
</reference>
<keyword evidence="2" id="KW-1185">Reference proteome</keyword>
<dbReference type="Proteomes" id="UP001732700">
    <property type="component" value="Chromosome 4C"/>
</dbReference>
<organism evidence="1 2">
    <name type="scientific">Avena sativa</name>
    <name type="common">Oat</name>
    <dbReference type="NCBI Taxonomy" id="4498"/>
    <lineage>
        <taxon>Eukaryota</taxon>
        <taxon>Viridiplantae</taxon>
        <taxon>Streptophyta</taxon>
        <taxon>Embryophyta</taxon>
        <taxon>Tracheophyta</taxon>
        <taxon>Spermatophyta</taxon>
        <taxon>Magnoliopsida</taxon>
        <taxon>Liliopsida</taxon>
        <taxon>Poales</taxon>
        <taxon>Poaceae</taxon>
        <taxon>BOP clade</taxon>
        <taxon>Pooideae</taxon>
        <taxon>Poodae</taxon>
        <taxon>Poeae</taxon>
        <taxon>Poeae Chloroplast Group 1 (Aveneae type)</taxon>
        <taxon>Aveninae</taxon>
        <taxon>Avena</taxon>
    </lineage>
</organism>
<reference evidence="1" key="2">
    <citation type="submission" date="2025-09" db="UniProtKB">
        <authorList>
            <consortium name="EnsemblPlants"/>
        </authorList>
    </citation>
    <scope>IDENTIFICATION</scope>
</reference>
<dbReference type="EnsemblPlants" id="AVESA.00010b.r2.4CG1316330.1">
    <property type="protein sequence ID" value="AVESA.00010b.r2.4CG1316330.1.CDS.1"/>
    <property type="gene ID" value="AVESA.00010b.r2.4CG1316330"/>
</dbReference>
<sequence length="382" mass="42200">MFVEISYLKKCTVVVLLILPVFATRCLSAIDNIVLNESIADGQNLVSVNNHSVLGFFSPGASSNRYIGIWYNTVPNGTAVRVANRNNPVQDKSGILKFDNGGNLILLDGKGSSFTVASGVGVADVEAVILDSGNFVLRSMTNHSNIVWQSFASPTDTWLSGMDITVGNLLTSWRSNDDPAMGDYTFGPGIANASQFIIWWNGNRFWTGARWTGDTNSLIPDLKSIGIIPVSFQCDNLTCMYTPNPSDRMTKIVLDRTGSLNLTQFDPDAKSWTLLWRQPESCDMCLIYVEFMVYAITIGYQYQYQHQDLYPFVNVQKALHNETHQMIGKGALETPHCSAMVVGFTDMPRMRLPDSDNGQKLSIVEESRCESVRVLHGPGLAV</sequence>
<protein>
    <submittedName>
        <fullName evidence="1">Uncharacterized protein</fullName>
    </submittedName>
</protein>
<name>A0ACD5WVT7_AVESA</name>
<evidence type="ECO:0000313" key="2">
    <source>
        <dbReference type="Proteomes" id="UP001732700"/>
    </source>
</evidence>